<evidence type="ECO:0000313" key="3">
    <source>
        <dbReference type="Proteomes" id="UP000019132"/>
    </source>
</evidence>
<feature type="compositionally biased region" description="Low complexity" evidence="1">
    <location>
        <begin position="51"/>
        <end position="65"/>
    </location>
</feature>
<keyword evidence="3" id="KW-1185">Reference proteome</keyword>
<proteinExistence type="predicted"/>
<organism evidence="2 3">
    <name type="scientific">Globisporangium ultimum (strain ATCC 200006 / CBS 805.95 / DAOM BR144)</name>
    <name type="common">Pythium ultimum</name>
    <dbReference type="NCBI Taxonomy" id="431595"/>
    <lineage>
        <taxon>Eukaryota</taxon>
        <taxon>Sar</taxon>
        <taxon>Stramenopiles</taxon>
        <taxon>Oomycota</taxon>
        <taxon>Peronosporomycetes</taxon>
        <taxon>Pythiales</taxon>
        <taxon>Pythiaceae</taxon>
        <taxon>Globisporangium</taxon>
    </lineage>
</organism>
<dbReference type="EnsemblProtists" id="PYU1_T015169">
    <property type="protein sequence ID" value="PYU1_T015169"/>
    <property type="gene ID" value="PYU1_G015138"/>
</dbReference>
<sequence length="115" mass="12434">MKNTTTGDGTVKCQEKTVSFTSNEEFRCSDEKKTGDQGRALPHQENKKTSKTSVPSSVASATCAPDQGTSQDDEGSVQARVTSSEFVNVLVSNEDGDVNVIRHVKIEILQVQSKN</sequence>
<reference evidence="2" key="3">
    <citation type="submission" date="2015-02" db="UniProtKB">
        <authorList>
            <consortium name="EnsemblProtists"/>
        </authorList>
    </citation>
    <scope>IDENTIFICATION</scope>
    <source>
        <strain evidence="2">DAOM BR144</strain>
    </source>
</reference>
<dbReference type="VEuPathDB" id="FungiDB:PYU1_G015138"/>
<evidence type="ECO:0000256" key="1">
    <source>
        <dbReference type="SAM" id="MobiDB-lite"/>
    </source>
</evidence>
<dbReference type="Proteomes" id="UP000019132">
    <property type="component" value="Unassembled WGS sequence"/>
</dbReference>
<protein>
    <submittedName>
        <fullName evidence="2">Uncharacterized protein</fullName>
    </submittedName>
</protein>
<evidence type="ECO:0000313" key="2">
    <source>
        <dbReference type="EnsemblProtists" id="PYU1_T015169"/>
    </source>
</evidence>
<reference evidence="3" key="2">
    <citation type="submission" date="2010-04" db="EMBL/GenBank/DDBJ databases">
        <authorList>
            <person name="Buell R."/>
            <person name="Hamilton J."/>
            <person name="Hostetler J."/>
        </authorList>
    </citation>
    <scope>NUCLEOTIDE SEQUENCE [LARGE SCALE GENOMIC DNA]</scope>
    <source>
        <strain evidence="3">DAOM:BR144</strain>
    </source>
</reference>
<name>K3XD70_GLOUD</name>
<accession>K3XD70</accession>
<dbReference type="AlphaFoldDB" id="K3XD70"/>
<dbReference type="InParanoid" id="K3XD70"/>
<dbReference type="HOGENOM" id="CLU_2113837_0_0_1"/>
<dbReference type="EMBL" id="ADOS01000003">
    <property type="status" value="NOT_ANNOTATED_CDS"/>
    <property type="molecule type" value="Genomic_DNA"/>
</dbReference>
<feature type="region of interest" description="Disordered" evidence="1">
    <location>
        <begin position="24"/>
        <end position="77"/>
    </location>
</feature>
<reference evidence="3" key="1">
    <citation type="journal article" date="2010" name="Genome Biol.">
        <title>Genome sequence of the necrotrophic plant pathogen Pythium ultimum reveals original pathogenicity mechanisms and effector repertoire.</title>
        <authorList>
            <person name="Levesque C.A."/>
            <person name="Brouwer H."/>
            <person name="Cano L."/>
            <person name="Hamilton J.P."/>
            <person name="Holt C."/>
            <person name="Huitema E."/>
            <person name="Raffaele S."/>
            <person name="Robideau G.P."/>
            <person name="Thines M."/>
            <person name="Win J."/>
            <person name="Zerillo M.M."/>
            <person name="Beakes G.W."/>
            <person name="Boore J.L."/>
            <person name="Busam D."/>
            <person name="Dumas B."/>
            <person name="Ferriera S."/>
            <person name="Fuerstenberg S.I."/>
            <person name="Gachon C.M."/>
            <person name="Gaulin E."/>
            <person name="Govers F."/>
            <person name="Grenville-Briggs L."/>
            <person name="Horner N."/>
            <person name="Hostetler J."/>
            <person name="Jiang R.H."/>
            <person name="Johnson J."/>
            <person name="Krajaejun T."/>
            <person name="Lin H."/>
            <person name="Meijer H.J."/>
            <person name="Moore B."/>
            <person name="Morris P."/>
            <person name="Phuntmart V."/>
            <person name="Puiu D."/>
            <person name="Shetty J."/>
            <person name="Stajich J.E."/>
            <person name="Tripathy S."/>
            <person name="Wawra S."/>
            <person name="van West P."/>
            <person name="Whitty B.R."/>
            <person name="Coutinho P.M."/>
            <person name="Henrissat B."/>
            <person name="Martin F."/>
            <person name="Thomas P.D."/>
            <person name="Tyler B.M."/>
            <person name="De Vries R.P."/>
            <person name="Kamoun S."/>
            <person name="Yandell M."/>
            <person name="Tisserat N."/>
            <person name="Buell C.R."/>
        </authorList>
    </citation>
    <scope>NUCLEOTIDE SEQUENCE</scope>
    <source>
        <strain evidence="3">DAOM:BR144</strain>
    </source>
</reference>
<feature type="compositionally biased region" description="Basic and acidic residues" evidence="1">
    <location>
        <begin position="24"/>
        <end position="48"/>
    </location>
</feature>